<evidence type="ECO:0000256" key="1">
    <source>
        <dbReference type="SAM" id="MobiDB-lite"/>
    </source>
</evidence>
<organism evidence="3 4">
    <name type="scientific">Seminavis robusta</name>
    <dbReference type="NCBI Taxonomy" id="568900"/>
    <lineage>
        <taxon>Eukaryota</taxon>
        <taxon>Sar</taxon>
        <taxon>Stramenopiles</taxon>
        <taxon>Ochrophyta</taxon>
        <taxon>Bacillariophyta</taxon>
        <taxon>Bacillariophyceae</taxon>
        <taxon>Bacillariophycidae</taxon>
        <taxon>Naviculales</taxon>
        <taxon>Naviculaceae</taxon>
        <taxon>Seminavis</taxon>
    </lineage>
</organism>
<comment type="caution">
    <text evidence="3">The sequence shown here is derived from an EMBL/GenBank/DDBJ whole genome shotgun (WGS) entry which is preliminary data.</text>
</comment>
<dbReference type="OrthoDB" id="2520872at2759"/>
<keyword evidence="2" id="KW-0732">Signal</keyword>
<protein>
    <submittedName>
        <fullName evidence="3">Uncharacterized protein</fullName>
    </submittedName>
</protein>
<feature type="compositionally biased region" description="Low complexity" evidence="1">
    <location>
        <begin position="51"/>
        <end position="66"/>
    </location>
</feature>
<feature type="region of interest" description="Disordered" evidence="1">
    <location>
        <begin position="48"/>
        <end position="91"/>
    </location>
</feature>
<dbReference type="EMBL" id="CAICTM010000648">
    <property type="protein sequence ID" value="CAB9514370.1"/>
    <property type="molecule type" value="Genomic_DNA"/>
</dbReference>
<reference evidence="3" key="1">
    <citation type="submission" date="2020-06" db="EMBL/GenBank/DDBJ databases">
        <authorList>
            <consortium name="Plant Systems Biology data submission"/>
        </authorList>
    </citation>
    <scope>NUCLEOTIDE SEQUENCE</scope>
    <source>
        <strain evidence="3">D6</strain>
    </source>
</reference>
<feature type="compositionally biased region" description="Basic and acidic residues" evidence="1">
    <location>
        <begin position="78"/>
        <end position="91"/>
    </location>
</feature>
<dbReference type="Proteomes" id="UP001153069">
    <property type="component" value="Unassembled WGS sequence"/>
</dbReference>
<sequence length="465" mass="53900">MIRNWKLAASLLTICVLAVVYEIAKLRGEKAVLEAKVTLLKEELEHNNNGATTTTTSTSTSAIDTSTKTKKANQQVNQDKRDETKTEKKDTGPFRDKLFEAIEFCTGNNYVAPWAYKTHIDRLVPSEESARNFSLQRQHFEPNNNKQPECTTVTDLLQAVRNGRRQWNEPHLNTDVTELVNPQYWEEQEVTPSRFFPDQCDIPLLSPDQMCDVLGQFSHILFLGDSLERHMYMALVSAVKNDLIRGFVQDSDQALMREKCYCDGQFSEHEHCRLYTPEMMSFHAPDKGFCSQQTTSAMVRWANYAHKDGPAEYRTIFSGIDCSQPDNQGLLLILQGGLHFEVNARNVFTHFRDHMWPHPHLVRCAAHNKLYVIWLGMSAQSPRLYDQYPQQRAESAIQFDKDMEPIWEQQQWYNVTTIHWMNFTKRAQTSDGVHYLTETNYFRAQYLLQLAQLMKQEQITFHVGN</sequence>
<keyword evidence="4" id="KW-1185">Reference proteome</keyword>
<evidence type="ECO:0000313" key="3">
    <source>
        <dbReference type="EMBL" id="CAB9514370.1"/>
    </source>
</evidence>
<evidence type="ECO:0000256" key="2">
    <source>
        <dbReference type="SAM" id="SignalP"/>
    </source>
</evidence>
<dbReference type="AlphaFoldDB" id="A0A9N8E989"/>
<gene>
    <name evidence="3" type="ORF">SEMRO_649_G181280.1</name>
</gene>
<name>A0A9N8E989_9STRA</name>
<proteinExistence type="predicted"/>
<feature type="chain" id="PRO_5040153337" evidence="2">
    <location>
        <begin position="19"/>
        <end position="465"/>
    </location>
</feature>
<accession>A0A9N8E989</accession>
<feature type="signal peptide" evidence="2">
    <location>
        <begin position="1"/>
        <end position="18"/>
    </location>
</feature>
<evidence type="ECO:0000313" key="4">
    <source>
        <dbReference type="Proteomes" id="UP001153069"/>
    </source>
</evidence>